<organism evidence="1 2">
    <name type="scientific">Streptomyces katrae</name>
    <dbReference type="NCBI Taxonomy" id="68223"/>
    <lineage>
        <taxon>Bacteria</taxon>
        <taxon>Bacillati</taxon>
        <taxon>Actinomycetota</taxon>
        <taxon>Actinomycetes</taxon>
        <taxon>Kitasatosporales</taxon>
        <taxon>Streptomycetaceae</taxon>
        <taxon>Streptomyces</taxon>
    </lineage>
</organism>
<dbReference type="EMBL" id="JZWV01000330">
    <property type="protein sequence ID" value="KJY33893.1"/>
    <property type="molecule type" value="Genomic_DNA"/>
</dbReference>
<dbReference type="AlphaFoldDB" id="A0A0F4JJD0"/>
<sequence>MPYRNLSLRRRCEMILGHMDLTHPFSLDTLCARIADRRGRPIRLHPLPREAAESGVCGLWVGTDTVDYVFYEAHTTPLHREHIILHELGHILFGHHSLEGEEIDGQTPVVLGRTNYTTRQEQEAEMLASMIRIHTSGTGHPRTAPGPRGALARLESAMGMGYERGRHDGG</sequence>
<evidence type="ECO:0000313" key="1">
    <source>
        <dbReference type="EMBL" id="KJY33893.1"/>
    </source>
</evidence>
<keyword evidence="2" id="KW-1185">Reference proteome</keyword>
<gene>
    <name evidence="1" type="ORF">VR44_13050</name>
</gene>
<comment type="caution">
    <text evidence="1">The sequence shown here is derived from an EMBL/GenBank/DDBJ whole genome shotgun (WGS) entry which is preliminary data.</text>
</comment>
<dbReference type="STRING" id="68223.GCA_002028425_05836"/>
<dbReference type="PATRIC" id="fig|68223.7.peg.6729"/>
<protein>
    <submittedName>
        <fullName evidence="1">Uncharacterized protein</fullName>
    </submittedName>
</protein>
<dbReference type="Proteomes" id="UP000033551">
    <property type="component" value="Unassembled WGS sequence"/>
</dbReference>
<proteinExistence type="predicted"/>
<name>A0A0F4JJD0_9ACTN</name>
<evidence type="ECO:0000313" key="2">
    <source>
        <dbReference type="Proteomes" id="UP000033551"/>
    </source>
</evidence>
<reference evidence="1 2" key="1">
    <citation type="submission" date="2015-02" db="EMBL/GenBank/DDBJ databases">
        <authorList>
            <person name="Ju K.-S."/>
            <person name="Doroghazi J.R."/>
            <person name="Metcalf W."/>
        </authorList>
    </citation>
    <scope>NUCLEOTIDE SEQUENCE [LARGE SCALE GENOMIC DNA]</scope>
    <source>
        <strain evidence="1 2">NRRL ISP-5550</strain>
    </source>
</reference>
<accession>A0A0F4JJD0</accession>